<evidence type="ECO:0000259" key="2">
    <source>
        <dbReference type="Pfam" id="PF20521"/>
    </source>
</evidence>
<keyword evidence="4" id="KW-1185">Reference proteome</keyword>
<feature type="signal peptide" evidence="1">
    <location>
        <begin position="1"/>
        <end position="23"/>
    </location>
</feature>
<evidence type="ECO:0000256" key="1">
    <source>
        <dbReference type="SAM" id="SignalP"/>
    </source>
</evidence>
<dbReference type="InterPro" id="IPR046624">
    <property type="entry name" value="CSS2_C"/>
</dbReference>
<proteinExistence type="predicted"/>
<dbReference type="Proteomes" id="UP000501346">
    <property type="component" value="Chromosome ScV"/>
</dbReference>
<accession>A0A6C1DQU1</accession>
<dbReference type="OrthoDB" id="4039450at2759"/>
<evidence type="ECO:0000313" key="3">
    <source>
        <dbReference type="EMBL" id="QID79171.1"/>
    </source>
</evidence>
<keyword evidence="1" id="KW-0732">Signal</keyword>
<name>A0A6C1DQU1_SACPS</name>
<sequence length="302" mass="33506">MTSGYYTVSFFYAILLLCACTRAEIYLTGGESQGLPSGFWQMDDDLAIAPVSMVEFYQTIGLTANGTVPESFNKRDATEYPNIISNITTQAANFTQHILVEQLQNDVTAISISNAINVAVDGSVETPADLQYNRNQETGESTLCRAKFYGVEVRTWSRLYNRAVSSTTLTTNLNSYIAQWVAWAVHGSGDKKFCGSQEFTNIFFDGQEGWSLFVKTWSTNSSCDITASEGNLTCAVRVSISSMHNHGKTAFCVTYSHGDSWRAELRVVANDAWSHYYPWSIDCPEVDKNNMAINDCFDQAQG</sequence>
<dbReference type="Pfam" id="PF20521">
    <property type="entry name" value="DUF6736"/>
    <property type="match status" value="1"/>
</dbReference>
<reference evidence="3 4" key="1">
    <citation type="journal article" date="2019" name="BMC Genomics">
        <title>Chromosome level assembly and comparative genome analysis confirm lager-brewing yeasts originated from a single hybridization.</title>
        <authorList>
            <person name="Salazar A.N."/>
            <person name="Gorter de Vries A.R."/>
            <person name="van den Broek M."/>
            <person name="Brouwers N."/>
            <person name="de la Torre Cortes P."/>
            <person name="Kuijpers N.G.A."/>
            <person name="Daran J.G."/>
            <person name="Abeel T."/>
        </authorList>
    </citation>
    <scope>NUCLEOTIDE SEQUENCE [LARGE SCALE GENOMIC DNA]</scope>
    <source>
        <strain evidence="3 4">CBS 1483</strain>
    </source>
</reference>
<dbReference type="EMBL" id="CP048986">
    <property type="protein sequence ID" value="QID79171.1"/>
    <property type="molecule type" value="Genomic_DNA"/>
</dbReference>
<organism evidence="3 4">
    <name type="scientific">Saccharomyces pastorianus</name>
    <name type="common">Lager yeast</name>
    <name type="synonym">Saccharomyces cerevisiae x Saccharomyces eubayanus</name>
    <dbReference type="NCBI Taxonomy" id="27292"/>
    <lineage>
        <taxon>Eukaryota</taxon>
        <taxon>Fungi</taxon>
        <taxon>Dikarya</taxon>
        <taxon>Ascomycota</taxon>
        <taxon>Saccharomycotina</taxon>
        <taxon>Saccharomycetes</taxon>
        <taxon>Saccharomycetales</taxon>
        <taxon>Saccharomycetaceae</taxon>
        <taxon>Saccharomyces</taxon>
    </lineage>
</organism>
<gene>
    <name evidence="3" type="ORF">GRS66_001414</name>
</gene>
<protein>
    <recommendedName>
        <fullName evidence="2">Secreted protein CSS2 C-terminal domain-containing protein</fullName>
    </recommendedName>
</protein>
<feature type="chain" id="PRO_5025387722" description="Secreted protein CSS2 C-terminal domain-containing protein" evidence="1">
    <location>
        <begin position="24"/>
        <end position="302"/>
    </location>
</feature>
<evidence type="ECO:0000313" key="4">
    <source>
        <dbReference type="Proteomes" id="UP000501346"/>
    </source>
</evidence>
<dbReference type="AlphaFoldDB" id="A0A6C1DQU1"/>
<feature type="domain" description="Secreted protein CSS2 C-terminal" evidence="2">
    <location>
        <begin position="163"/>
        <end position="274"/>
    </location>
</feature>